<keyword evidence="4" id="KW-1185">Reference proteome</keyword>
<gene>
    <name evidence="3" type="ORF">SAMN05216221_0076</name>
</gene>
<evidence type="ECO:0000313" key="3">
    <source>
        <dbReference type="EMBL" id="SDR71446.1"/>
    </source>
</evidence>
<keyword evidence="2" id="KW-1133">Transmembrane helix</keyword>
<feature type="transmembrane region" description="Helical" evidence="2">
    <location>
        <begin position="30"/>
        <end position="49"/>
    </location>
</feature>
<evidence type="ECO:0000256" key="1">
    <source>
        <dbReference type="SAM" id="Coils"/>
    </source>
</evidence>
<evidence type="ECO:0000256" key="2">
    <source>
        <dbReference type="SAM" id="Phobius"/>
    </source>
</evidence>
<dbReference type="EMBL" id="LT629751">
    <property type="protein sequence ID" value="SDR71446.1"/>
    <property type="molecule type" value="Genomic_DNA"/>
</dbReference>
<sequence>MLWPTTKKPSTRELLRTEHRLHAVRAGRPWQWAVFLVFCLVSAALWWRLDDGRTRERQLAALAAENRSLKAALEQSRLQQDEALATEAQLMRRIEEMSAQVKRLKTELAFFRQQKKSH</sequence>
<evidence type="ECO:0000313" key="4">
    <source>
        <dbReference type="Proteomes" id="UP000243359"/>
    </source>
</evidence>
<feature type="coiled-coil region" evidence="1">
    <location>
        <begin position="59"/>
        <end position="114"/>
    </location>
</feature>
<keyword evidence="2" id="KW-0472">Membrane</keyword>
<dbReference type="OrthoDB" id="6894674at2"/>
<accession>A0A1H1LAB3</accession>
<keyword evidence="1" id="KW-0175">Coiled coil</keyword>
<dbReference type="RefSeq" id="WP_090347081.1">
    <property type="nucleotide sequence ID" value="NZ_LT629751.1"/>
</dbReference>
<organism evidence="3 4">
    <name type="scientific">Pseudomonas oryzae</name>
    <dbReference type="NCBI Taxonomy" id="1392877"/>
    <lineage>
        <taxon>Bacteria</taxon>
        <taxon>Pseudomonadati</taxon>
        <taxon>Pseudomonadota</taxon>
        <taxon>Gammaproteobacteria</taxon>
        <taxon>Pseudomonadales</taxon>
        <taxon>Pseudomonadaceae</taxon>
        <taxon>Pseudomonas</taxon>
    </lineage>
</organism>
<keyword evidence="2" id="KW-0812">Transmembrane</keyword>
<name>A0A1H1LAB3_9PSED</name>
<dbReference type="Proteomes" id="UP000243359">
    <property type="component" value="Chromosome I"/>
</dbReference>
<dbReference type="AlphaFoldDB" id="A0A1H1LAB3"/>
<protein>
    <submittedName>
        <fullName evidence="3">Uncharacterized protein</fullName>
    </submittedName>
</protein>
<dbReference type="STRING" id="1392877.SAMN05216221_0076"/>
<reference evidence="4" key="1">
    <citation type="submission" date="2016-10" db="EMBL/GenBank/DDBJ databases">
        <authorList>
            <person name="Varghese N."/>
            <person name="Submissions S."/>
        </authorList>
    </citation>
    <scope>NUCLEOTIDE SEQUENCE [LARGE SCALE GENOMIC DNA]</scope>
    <source>
        <strain evidence="4">KCTC 32247</strain>
    </source>
</reference>
<proteinExistence type="predicted"/>